<reference evidence="1 2" key="1">
    <citation type="submission" date="2019-08" db="EMBL/GenBank/DDBJ databases">
        <title>Whole genome of Aphis craccivora.</title>
        <authorList>
            <person name="Voronova N.V."/>
            <person name="Shulinski R.S."/>
            <person name="Bandarenka Y.V."/>
            <person name="Zhorov D.G."/>
            <person name="Warner D."/>
        </authorList>
    </citation>
    <scope>NUCLEOTIDE SEQUENCE [LARGE SCALE GENOMIC DNA]</scope>
    <source>
        <strain evidence="1">180601</strain>
        <tissue evidence="1">Whole Body</tissue>
    </source>
</reference>
<proteinExistence type="predicted"/>
<dbReference type="Proteomes" id="UP000478052">
    <property type="component" value="Unassembled WGS sequence"/>
</dbReference>
<evidence type="ECO:0000313" key="1">
    <source>
        <dbReference type="EMBL" id="KAF0715451.1"/>
    </source>
</evidence>
<keyword evidence="2" id="KW-1185">Reference proteome</keyword>
<comment type="caution">
    <text evidence="1">The sequence shown here is derived from an EMBL/GenBank/DDBJ whole genome shotgun (WGS) entry which is preliminary data.</text>
</comment>
<gene>
    <name evidence="1" type="ORF">FWK35_00030006</name>
</gene>
<protein>
    <submittedName>
        <fullName evidence="1">Protein ANTAGONIST OF LIKE HETEROCHROMATIN PROTEIN 1-like</fullName>
    </submittedName>
</protein>
<accession>A0A6G0W0V2</accession>
<dbReference type="OrthoDB" id="6610047at2759"/>
<name>A0A6G0W0V2_APHCR</name>
<sequence>MDKVDKEILKILLQEEEEDDEILLLHLSEEKRKQHDPLFTKRSTEGYHEILINGHLKNNEIKFREFFRLNRNQFDFILNLVTDDLTLNPTFFIRKPISPEEKLAVTLR</sequence>
<dbReference type="EMBL" id="VUJU01010187">
    <property type="protein sequence ID" value="KAF0715451.1"/>
    <property type="molecule type" value="Genomic_DNA"/>
</dbReference>
<organism evidence="1 2">
    <name type="scientific">Aphis craccivora</name>
    <name type="common">Cowpea aphid</name>
    <dbReference type="NCBI Taxonomy" id="307492"/>
    <lineage>
        <taxon>Eukaryota</taxon>
        <taxon>Metazoa</taxon>
        <taxon>Ecdysozoa</taxon>
        <taxon>Arthropoda</taxon>
        <taxon>Hexapoda</taxon>
        <taxon>Insecta</taxon>
        <taxon>Pterygota</taxon>
        <taxon>Neoptera</taxon>
        <taxon>Paraneoptera</taxon>
        <taxon>Hemiptera</taxon>
        <taxon>Sternorrhyncha</taxon>
        <taxon>Aphidomorpha</taxon>
        <taxon>Aphidoidea</taxon>
        <taxon>Aphididae</taxon>
        <taxon>Aphidini</taxon>
        <taxon>Aphis</taxon>
        <taxon>Aphis</taxon>
    </lineage>
</organism>
<dbReference type="AlphaFoldDB" id="A0A6G0W0V2"/>
<evidence type="ECO:0000313" key="2">
    <source>
        <dbReference type="Proteomes" id="UP000478052"/>
    </source>
</evidence>